<evidence type="ECO:0000313" key="2">
    <source>
        <dbReference type="Proteomes" id="UP000002204"/>
    </source>
</evidence>
<accession>C1A335</accession>
<gene>
    <name evidence="1" type="ordered locus">RER_43120</name>
</gene>
<dbReference type="KEGG" id="rer:RER_43120"/>
<dbReference type="AlphaFoldDB" id="C1A335"/>
<organism evidence="1 2">
    <name type="scientific">Rhodococcus erythropolis (strain PR4 / NBRC 100887)</name>
    <dbReference type="NCBI Taxonomy" id="234621"/>
    <lineage>
        <taxon>Bacteria</taxon>
        <taxon>Bacillati</taxon>
        <taxon>Actinomycetota</taxon>
        <taxon>Actinomycetes</taxon>
        <taxon>Mycobacteriales</taxon>
        <taxon>Nocardiaceae</taxon>
        <taxon>Rhodococcus</taxon>
        <taxon>Rhodococcus erythropolis group</taxon>
    </lineage>
</organism>
<proteinExistence type="predicted"/>
<dbReference type="HOGENOM" id="CLU_088240_0_0_11"/>
<dbReference type="eggNOG" id="ENOG5030XSC">
    <property type="taxonomic scope" value="Bacteria"/>
</dbReference>
<reference evidence="1 2" key="2">
    <citation type="journal article" date="2006" name="Environ. Microbiol.">
        <title>Sequence analysis of three plasmids harboured in Rhodococcus erythropolis strain PR4.</title>
        <authorList>
            <person name="Sekine M."/>
            <person name="Tanikawa S."/>
            <person name="Omata S."/>
            <person name="Saito M."/>
            <person name="Fujisawa T."/>
            <person name="Tsukatani N."/>
            <person name="Tajima T."/>
            <person name="Sekigawa T."/>
            <person name="Kosugi H."/>
            <person name="Matsuo Y."/>
            <person name="Nishiko R."/>
            <person name="Imamura K."/>
            <person name="Ito M."/>
            <person name="Narita H."/>
            <person name="Tago S."/>
            <person name="Fujita N."/>
            <person name="Harayama S."/>
        </authorList>
    </citation>
    <scope>NUCLEOTIDE SEQUENCE [LARGE SCALE GENOMIC DNA]</scope>
    <source>
        <strain evidence="2">PR4 / NBRC 100887</strain>
    </source>
</reference>
<dbReference type="EMBL" id="AP008957">
    <property type="protein sequence ID" value="BAH35020.1"/>
    <property type="molecule type" value="Genomic_DNA"/>
</dbReference>
<evidence type="ECO:0000313" key="1">
    <source>
        <dbReference type="EMBL" id="BAH35020.1"/>
    </source>
</evidence>
<name>C1A335_RHOE4</name>
<protein>
    <submittedName>
        <fullName evidence="1">Uncharacterized protein</fullName>
    </submittedName>
</protein>
<reference evidence="2" key="1">
    <citation type="submission" date="2005-03" db="EMBL/GenBank/DDBJ databases">
        <title>Comparison of the complete genome sequences of Rhodococcus erythropolis PR4 and Rhodococcus opacus B4.</title>
        <authorList>
            <person name="Takarada H."/>
            <person name="Sekine M."/>
            <person name="Hosoyama A."/>
            <person name="Yamada R."/>
            <person name="Fujisawa T."/>
            <person name="Omata S."/>
            <person name="Shimizu A."/>
            <person name="Tsukatani N."/>
            <person name="Tanikawa S."/>
            <person name="Fujita N."/>
            <person name="Harayama S."/>
        </authorList>
    </citation>
    <scope>NUCLEOTIDE SEQUENCE [LARGE SCALE GENOMIC DNA]</scope>
    <source>
        <strain evidence="2">PR4 / NBRC 100887</strain>
    </source>
</reference>
<sequence length="275" mass="30381">MNTIETDHPVTMKPPVGHTNTTECGIQHDLDHAHDQKPRSMLGRCSPRRNLRLVWLVVIDAQTLESRPESHSLNSSVPTIRRWRPGSCVWCGDDNSVDMFRNEPRCGKCRENEGIIDDAKRFLGMYGLRPLGGTLQSDDDEEREYRVNAREARRVLNEIRMDVLPDAAAVRKAIRPRAATVVADTSPARASRPASTGTATRVAAPVKTDTVDIDTLQARVLGLLDQLGSIDEQIKVAELAQGLPARARLSDLNKQKATVLRTLAALEKARIAASN</sequence>
<dbReference type="Proteomes" id="UP000002204">
    <property type="component" value="Chromosome"/>
</dbReference>